<evidence type="ECO:0000259" key="7">
    <source>
        <dbReference type="PROSITE" id="PS51085"/>
    </source>
</evidence>
<dbReference type="RefSeq" id="WP_039218518.1">
    <property type="nucleotide sequence ID" value="NZ_JWLW01000012.1"/>
</dbReference>
<evidence type="ECO:0000256" key="1">
    <source>
        <dbReference type="ARBA" id="ARBA00022714"/>
    </source>
</evidence>
<dbReference type="Pfam" id="PF00111">
    <property type="entry name" value="Fer2"/>
    <property type="match status" value="1"/>
</dbReference>
<protein>
    <submittedName>
        <fullName evidence="8">(2Fe-2S)-binding protein</fullName>
    </submittedName>
</protein>
<reference evidence="8 9" key="1">
    <citation type="submission" date="2014-12" db="EMBL/GenBank/DDBJ databases">
        <title>Genome sequencing of Alteromonas marina AD001.</title>
        <authorList>
            <person name="Adrian T.G.S."/>
            <person name="Chan K.G."/>
        </authorList>
    </citation>
    <scope>NUCLEOTIDE SEQUENCE [LARGE SCALE GENOMIC DNA]</scope>
    <source>
        <strain evidence="8 9">AD001</strain>
    </source>
</reference>
<gene>
    <name evidence="8" type="ORF">RJ41_06640</name>
</gene>
<keyword evidence="2" id="KW-0479">Metal-binding</keyword>
<keyword evidence="1" id="KW-0001">2Fe-2S</keyword>
<dbReference type="Gene3D" id="3.10.20.30">
    <property type="match status" value="1"/>
</dbReference>
<accession>A0A0B3Z766</accession>
<dbReference type="GO" id="GO:0051537">
    <property type="term" value="F:2 iron, 2 sulfur cluster binding"/>
    <property type="evidence" value="ECO:0007669"/>
    <property type="project" value="UniProtKB-KW"/>
</dbReference>
<sequence>MPQITFNVNNNPVSIDAENDDELLYLLRDRLGITGPKYGCGVGVCGACTIFKDGELVRPCIVPMEEVEGASLTTIEGLAVDDILHPVQEAWINEDVAQCGFCQAGQILTAVKLLESNPNPNDRDIDEAMSDNICRCGTYHRIRKAIKHAAALIQQTT</sequence>
<dbReference type="Pfam" id="PF01799">
    <property type="entry name" value="Fer2_2"/>
    <property type="match status" value="1"/>
</dbReference>
<evidence type="ECO:0000256" key="5">
    <source>
        <dbReference type="ARBA" id="ARBA00023014"/>
    </source>
</evidence>
<dbReference type="PANTHER" id="PTHR44379:SF2">
    <property type="entry name" value="BLR6218 PROTEIN"/>
    <property type="match status" value="1"/>
</dbReference>
<feature type="domain" description="2Fe-2S ferredoxin-type" evidence="7">
    <location>
        <begin position="2"/>
        <end position="78"/>
    </location>
</feature>
<dbReference type="InterPro" id="IPR051452">
    <property type="entry name" value="Diverse_Oxidoreductases"/>
</dbReference>
<evidence type="ECO:0000256" key="3">
    <source>
        <dbReference type="ARBA" id="ARBA00023002"/>
    </source>
</evidence>
<keyword evidence="9" id="KW-1185">Reference proteome</keyword>
<keyword evidence="4" id="KW-0408">Iron</keyword>
<dbReference type="Proteomes" id="UP000031197">
    <property type="component" value="Unassembled WGS sequence"/>
</dbReference>
<organism evidence="8 9">
    <name type="scientific">Alteromonas marina</name>
    <dbReference type="NCBI Taxonomy" id="203795"/>
    <lineage>
        <taxon>Bacteria</taxon>
        <taxon>Pseudomonadati</taxon>
        <taxon>Pseudomonadota</taxon>
        <taxon>Gammaproteobacteria</taxon>
        <taxon>Alteromonadales</taxon>
        <taxon>Alteromonadaceae</taxon>
        <taxon>Alteromonas/Salinimonas group</taxon>
        <taxon>Alteromonas</taxon>
    </lineage>
</organism>
<dbReference type="EMBL" id="JWLW01000012">
    <property type="protein sequence ID" value="KHT54205.1"/>
    <property type="molecule type" value="Genomic_DNA"/>
</dbReference>
<dbReference type="SUPFAM" id="SSF47741">
    <property type="entry name" value="CO dehydrogenase ISP C-domain like"/>
    <property type="match status" value="1"/>
</dbReference>
<proteinExistence type="predicted"/>
<name>A0A0B3Z766_9ALTE</name>
<evidence type="ECO:0000313" key="8">
    <source>
        <dbReference type="EMBL" id="KHT54205.1"/>
    </source>
</evidence>
<dbReference type="GO" id="GO:0046872">
    <property type="term" value="F:metal ion binding"/>
    <property type="evidence" value="ECO:0007669"/>
    <property type="project" value="UniProtKB-KW"/>
</dbReference>
<dbReference type="SUPFAM" id="SSF54292">
    <property type="entry name" value="2Fe-2S ferredoxin-like"/>
    <property type="match status" value="1"/>
</dbReference>
<dbReference type="PROSITE" id="PS00197">
    <property type="entry name" value="2FE2S_FER_1"/>
    <property type="match status" value="1"/>
</dbReference>
<keyword evidence="5" id="KW-0411">Iron-sulfur</keyword>
<evidence type="ECO:0000256" key="6">
    <source>
        <dbReference type="ARBA" id="ARBA00023075"/>
    </source>
</evidence>
<dbReference type="InterPro" id="IPR036884">
    <property type="entry name" value="2Fe-2S-bd_dom_sf"/>
</dbReference>
<dbReference type="AlphaFoldDB" id="A0A0B3Z766"/>
<comment type="caution">
    <text evidence="8">The sequence shown here is derived from an EMBL/GenBank/DDBJ whole genome shotgun (WGS) entry which is preliminary data.</text>
</comment>
<dbReference type="InterPro" id="IPR001041">
    <property type="entry name" value="2Fe-2S_ferredoxin-type"/>
</dbReference>
<dbReference type="Gene3D" id="1.10.150.120">
    <property type="entry name" value="[2Fe-2S]-binding domain"/>
    <property type="match status" value="1"/>
</dbReference>
<dbReference type="FunFam" id="1.10.150.120:FF:000003">
    <property type="entry name" value="Carbon monoxide dehydrogenase, small subunit"/>
    <property type="match status" value="1"/>
</dbReference>
<evidence type="ECO:0000256" key="2">
    <source>
        <dbReference type="ARBA" id="ARBA00022723"/>
    </source>
</evidence>
<dbReference type="PANTHER" id="PTHR44379">
    <property type="entry name" value="OXIDOREDUCTASE WITH IRON-SULFUR SUBUNIT"/>
    <property type="match status" value="1"/>
</dbReference>
<keyword evidence="6" id="KW-0830">Ubiquinone</keyword>
<dbReference type="InterPro" id="IPR002888">
    <property type="entry name" value="2Fe-2S-bd"/>
</dbReference>
<keyword evidence="3" id="KW-0560">Oxidoreductase</keyword>
<evidence type="ECO:0000256" key="4">
    <source>
        <dbReference type="ARBA" id="ARBA00023004"/>
    </source>
</evidence>
<dbReference type="InterPro" id="IPR036010">
    <property type="entry name" value="2Fe-2S_ferredoxin-like_sf"/>
</dbReference>
<dbReference type="PROSITE" id="PS51085">
    <property type="entry name" value="2FE2S_FER_2"/>
    <property type="match status" value="1"/>
</dbReference>
<dbReference type="InterPro" id="IPR012675">
    <property type="entry name" value="Beta-grasp_dom_sf"/>
</dbReference>
<dbReference type="CDD" id="cd00207">
    <property type="entry name" value="fer2"/>
    <property type="match status" value="1"/>
</dbReference>
<dbReference type="OrthoDB" id="9775084at2"/>
<dbReference type="InterPro" id="IPR006058">
    <property type="entry name" value="2Fe2S_fd_BS"/>
</dbReference>
<evidence type="ECO:0000313" key="9">
    <source>
        <dbReference type="Proteomes" id="UP000031197"/>
    </source>
</evidence>
<dbReference type="GO" id="GO:0016491">
    <property type="term" value="F:oxidoreductase activity"/>
    <property type="evidence" value="ECO:0007669"/>
    <property type="project" value="UniProtKB-KW"/>
</dbReference>